<dbReference type="InterPro" id="IPR032675">
    <property type="entry name" value="LRR_dom_sf"/>
</dbReference>
<evidence type="ECO:0000256" key="2">
    <source>
        <dbReference type="SAM" id="MobiDB-lite"/>
    </source>
</evidence>
<organism evidence="4 5">
    <name type="scientific">Mycena venus</name>
    <dbReference type="NCBI Taxonomy" id="2733690"/>
    <lineage>
        <taxon>Eukaryota</taxon>
        <taxon>Fungi</taxon>
        <taxon>Dikarya</taxon>
        <taxon>Basidiomycota</taxon>
        <taxon>Agaricomycotina</taxon>
        <taxon>Agaricomycetes</taxon>
        <taxon>Agaricomycetidae</taxon>
        <taxon>Agaricales</taxon>
        <taxon>Marasmiineae</taxon>
        <taxon>Mycenaceae</taxon>
        <taxon>Mycena</taxon>
    </lineage>
</organism>
<protein>
    <submittedName>
        <fullName evidence="4">F-box domain protein</fullName>
    </submittedName>
</protein>
<dbReference type="SUPFAM" id="SSF52047">
    <property type="entry name" value="RNI-like"/>
    <property type="match status" value="1"/>
</dbReference>
<proteinExistence type="predicted"/>
<keyword evidence="5" id="KW-1185">Reference proteome</keyword>
<dbReference type="PANTHER" id="PTHR38926:SF5">
    <property type="entry name" value="F-BOX AND LEUCINE-RICH REPEAT PROTEIN 6"/>
    <property type="match status" value="1"/>
</dbReference>
<dbReference type="OrthoDB" id="2423701at2759"/>
<dbReference type="Gene3D" id="1.25.40.10">
    <property type="entry name" value="Tetratricopeptide repeat domain"/>
    <property type="match status" value="1"/>
</dbReference>
<dbReference type="Gene3D" id="3.80.10.10">
    <property type="entry name" value="Ribonuclease Inhibitor"/>
    <property type="match status" value="1"/>
</dbReference>
<feature type="domain" description="F-box" evidence="3">
    <location>
        <begin position="135"/>
        <end position="185"/>
    </location>
</feature>
<sequence length="549" mass="62092">MSWTAHLQKAKAHLKSSRLEDALKEANEASLDLLKALRAGGDREYTVYDSRAAIYERQGKPKNALQDVKHVIKLAPTHWQGYARASRLFLAVRKLDEAVTMADMALSRLNANDSLRRQKLQELKDEVSEHRRRQIYHFGKLPVEIITAIFEMVTASDWTRVFTLWAVSQHWHNIALNTPNLWSILILTKRHPARHAQRWIERSKGRIREISFRSTLPRSTVKLDGLLWSHLRICKLENHDITEYVGGKSKLHRLSLLEELQLKDTSVNCDPLLAIPDSQLRRLTLDGARFSWDILASNHKNFTSLEVRLHLTPPSLEEVMAILESNPMLEQLVLDLDESGPLSSSSPPPLTLPKLHTLHLANTPWIHFFAVITMPSLETLRLSRIRRVDMGPLISQRPRLISMGVNSCIVSSLDILPLVFSSPTLRSLELTRVDTVAYPVLEALAGGLHPSTTICPLLEQLDVSHCPDVKNGSIVALLNSRNPQAESKEPNEAIDDPPGGASSPPLVRIKTLKADGCPQIQANFIPWFKARVETFSCVYMTKREASWRR</sequence>
<dbReference type="InterPro" id="IPR001810">
    <property type="entry name" value="F-box_dom"/>
</dbReference>
<evidence type="ECO:0000259" key="3">
    <source>
        <dbReference type="PROSITE" id="PS50181"/>
    </source>
</evidence>
<evidence type="ECO:0000313" key="4">
    <source>
        <dbReference type="EMBL" id="KAF7365130.1"/>
    </source>
</evidence>
<dbReference type="Proteomes" id="UP000620124">
    <property type="component" value="Unassembled WGS sequence"/>
</dbReference>
<comment type="caution">
    <text evidence="4">The sequence shown here is derived from an EMBL/GenBank/DDBJ whole genome shotgun (WGS) entry which is preliminary data.</text>
</comment>
<feature type="region of interest" description="Disordered" evidence="2">
    <location>
        <begin position="482"/>
        <end position="501"/>
    </location>
</feature>
<dbReference type="SUPFAM" id="SSF81383">
    <property type="entry name" value="F-box domain"/>
    <property type="match status" value="1"/>
</dbReference>
<keyword evidence="1" id="KW-0802">TPR repeat</keyword>
<dbReference type="InterPro" id="IPR011990">
    <property type="entry name" value="TPR-like_helical_dom_sf"/>
</dbReference>
<dbReference type="PANTHER" id="PTHR38926">
    <property type="entry name" value="F-BOX DOMAIN CONTAINING PROTEIN, EXPRESSED"/>
    <property type="match status" value="1"/>
</dbReference>
<dbReference type="PROSITE" id="PS50181">
    <property type="entry name" value="FBOX"/>
    <property type="match status" value="1"/>
</dbReference>
<dbReference type="InterPro" id="IPR019734">
    <property type="entry name" value="TPR_rpt"/>
</dbReference>
<accession>A0A8H6YQ10</accession>
<dbReference type="SUPFAM" id="SSF48452">
    <property type="entry name" value="TPR-like"/>
    <property type="match status" value="1"/>
</dbReference>
<dbReference type="Gene3D" id="1.20.1280.50">
    <property type="match status" value="1"/>
</dbReference>
<dbReference type="PROSITE" id="PS50005">
    <property type="entry name" value="TPR"/>
    <property type="match status" value="1"/>
</dbReference>
<dbReference type="InterPro" id="IPR036047">
    <property type="entry name" value="F-box-like_dom_sf"/>
</dbReference>
<dbReference type="EMBL" id="JACAZI010000003">
    <property type="protein sequence ID" value="KAF7365130.1"/>
    <property type="molecule type" value="Genomic_DNA"/>
</dbReference>
<evidence type="ECO:0000256" key="1">
    <source>
        <dbReference type="PROSITE-ProRule" id="PRU00339"/>
    </source>
</evidence>
<gene>
    <name evidence="4" type="ORF">MVEN_00384300</name>
</gene>
<reference evidence="4" key="1">
    <citation type="submission" date="2020-05" db="EMBL/GenBank/DDBJ databases">
        <title>Mycena genomes resolve the evolution of fungal bioluminescence.</title>
        <authorList>
            <person name="Tsai I.J."/>
        </authorList>
    </citation>
    <scope>NUCLEOTIDE SEQUENCE</scope>
    <source>
        <strain evidence="4">CCC161011</strain>
    </source>
</reference>
<name>A0A8H6YQ10_9AGAR</name>
<feature type="repeat" description="TPR" evidence="1">
    <location>
        <begin position="45"/>
        <end position="78"/>
    </location>
</feature>
<dbReference type="AlphaFoldDB" id="A0A8H6YQ10"/>
<evidence type="ECO:0000313" key="5">
    <source>
        <dbReference type="Proteomes" id="UP000620124"/>
    </source>
</evidence>